<dbReference type="InterPro" id="IPR024079">
    <property type="entry name" value="MetalloPept_cat_dom_sf"/>
</dbReference>
<evidence type="ECO:0000313" key="3">
    <source>
        <dbReference type="EMBL" id="NPE14118.1"/>
    </source>
</evidence>
<feature type="chain" id="PRO_5045107074" evidence="1">
    <location>
        <begin position="23"/>
        <end position="417"/>
    </location>
</feature>
<dbReference type="InterPro" id="IPR032625">
    <property type="entry name" value="M64_N"/>
</dbReference>
<accession>A0ABX2AWN5</accession>
<evidence type="ECO:0000259" key="2">
    <source>
        <dbReference type="Pfam" id="PF16217"/>
    </source>
</evidence>
<dbReference type="InterPro" id="IPR019026">
    <property type="entry name" value="Peptidase_M64_IgA"/>
</dbReference>
<evidence type="ECO:0000313" key="4">
    <source>
        <dbReference type="Proteomes" id="UP001193734"/>
    </source>
</evidence>
<gene>
    <name evidence="3" type="ORF">HPS55_07230</name>
</gene>
<dbReference type="Pfam" id="PF09471">
    <property type="entry name" value="Peptidase_M64"/>
    <property type="match status" value="2"/>
</dbReference>
<comment type="caution">
    <text evidence="3">The sequence shown here is derived from an EMBL/GenBank/DDBJ whole genome shotgun (WGS) entry which is preliminary data.</text>
</comment>
<proteinExistence type="predicted"/>
<name>A0ABX2AWN5_9BACT</name>
<dbReference type="EMBL" id="JABKKE010000010">
    <property type="protein sequence ID" value="NPE14118.1"/>
    <property type="molecule type" value="Genomic_DNA"/>
</dbReference>
<feature type="signal peptide" evidence="1">
    <location>
        <begin position="1"/>
        <end position="22"/>
    </location>
</feature>
<dbReference type="InterPro" id="IPR038171">
    <property type="entry name" value="M64_N_sf"/>
</dbReference>
<dbReference type="Gene3D" id="3.40.390.10">
    <property type="entry name" value="Collagenase (Catalytic Domain)"/>
    <property type="match status" value="1"/>
</dbReference>
<dbReference type="Gene3D" id="2.60.40.3250">
    <property type="entry name" value="Peptidase M64, N-terminal domain"/>
    <property type="match status" value="1"/>
</dbReference>
<reference evidence="3 4" key="1">
    <citation type="submission" date="2020-05" db="EMBL/GenBank/DDBJ databases">
        <title>Distinct polysaccharide utilization as determinants for interspecies competition between intestinal Prevotella spp.</title>
        <authorList>
            <person name="Galvez E.J.C."/>
            <person name="Iljazovic A."/>
            <person name="Strowig T."/>
        </authorList>
    </citation>
    <scope>NUCLEOTIDE SEQUENCE [LARGE SCALE GENOMIC DNA]</scope>
    <source>
        <strain evidence="3 4">PROD</strain>
    </source>
</reference>
<sequence>MRTTIQKLAIITLTLFSTTVQAQEFDKYFEDRTLRLDYIFAGDSAHQAIYLDSPISMPRWYGRRHRLSELPLKGNGRITVRDLNDGTVIYRNSFSTLFQEWLATSEAKHTSRSFENVFLVPYPKKTVSITVELQDSHDRNIAVLTHTIDPKDILIRHAGEKNITPHTTFRQATDTTRCIHITYIAEGYTDEEMNAFLEDVRTADEAMFAHEPFKTMKDRFHITAVMSPSHDSGTSEPAGGLWKNTALGSHFDTFYSDRYLTTLRLKRLHDLLAGTPYEHIIVLVNTKKYGGGGIYNSYNLSYTGGDNFKPVVVHEFGHSFGGLGDEYEYGDDDPMYFADTEPWEPNLTTMHNFKDKWENLISVKKAGLFEGGGYQSKGVFRGSENCRMRTNDVQEFCPVCRQALTRLIEFYTEKGTD</sequence>
<organism evidence="3 4">
    <name type="scientific">Xylanibacter rodentium</name>
    <dbReference type="NCBI Taxonomy" id="2736289"/>
    <lineage>
        <taxon>Bacteria</taxon>
        <taxon>Pseudomonadati</taxon>
        <taxon>Bacteroidota</taxon>
        <taxon>Bacteroidia</taxon>
        <taxon>Bacteroidales</taxon>
        <taxon>Prevotellaceae</taxon>
        <taxon>Xylanibacter</taxon>
    </lineage>
</organism>
<dbReference type="Proteomes" id="UP001193734">
    <property type="component" value="Unassembled WGS sequence"/>
</dbReference>
<protein>
    <submittedName>
        <fullName evidence="3">Peptidase M64</fullName>
    </submittedName>
</protein>
<feature type="domain" description="Peptidase M64 N-terminal" evidence="2">
    <location>
        <begin position="24"/>
        <end position="141"/>
    </location>
</feature>
<dbReference type="Pfam" id="PF16217">
    <property type="entry name" value="M64_N"/>
    <property type="match status" value="1"/>
</dbReference>
<keyword evidence="4" id="KW-1185">Reference proteome</keyword>
<evidence type="ECO:0000256" key="1">
    <source>
        <dbReference type="SAM" id="SignalP"/>
    </source>
</evidence>
<keyword evidence="1" id="KW-0732">Signal</keyword>